<dbReference type="HOGENOM" id="CLU_670696_0_0_0"/>
<evidence type="ECO:0000313" key="1">
    <source>
        <dbReference type="EMBL" id="ADC89771.1"/>
    </source>
</evidence>
<dbReference type="InterPro" id="IPR016024">
    <property type="entry name" value="ARM-type_fold"/>
</dbReference>
<protein>
    <submittedName>
        <fullName evidence="1">Uncharacterized protein</fullName>
    </submittedName>
</protein>
<dbReference type="AlphaFoldDB" id="D3SLZ1"/>
<dbReference type="eggNOG" id="COG1413">
    <property type="taxonomic scope" value="Bacteria"/>
</dbReference>
<name>D3SLZ1_THEAH</name>
<accession>D3SLZ1</accession>
<keyword evidence="2" id="KW-1185">Reference proteome</keyword>
<proteinExistence type="predicted"/>
<reference evidence="2" key="1">
    <citation type="journal article" date="2010" name="Stand. Genomic Sci.">
        <title>Complete genome sequence of Thermocrinis albus type strain (HI 11/12T).</title>
        <authorList>
            <person name="Wirth R."/>
            <person name="Sikorski J."/>
            <person name="Brambilla E."/>
            <person name="Misra M."/>
            <person name="Lapidus A."/>
            <person name="Copeland A."/>
            <person name="Nolan M."/>
            <person name="Lucas S."/>
            <person name="Chen F."/>
            <person name="Tice H."/>
            <person name="Cheng J.F."/>
            <person name="Han C."/>
            <person name="Detter J.C."/>
            <person name="Tapia R."/>
            <person name="Bruce D."/>
            <person name="Goodwin L."/>
            <person name="Pitluck S."/>
            <person name="Pati A."/>
            <person name="Anderson I."/>
            <person name="Ivanova N."/>
            <person name="Mavromatis K."/>
            <person name="Mikhailova N."/>
            <person name="Chen A."/>
            <person name="Palaniappan K."/>
            <person name="Bilek Y."/>
            <person name="Hader T."/>
            <person name="Land M."/>
            <person name="Hauser L."/>
            <person name="Chang Y.J."/>
            <person name="Jeffries C.D."/>
            <person name="Tindall B.J."/>
            <person name="Rohde M."/>
            <person name="Goker M."/>
            <person name="Bristow J."/>
            <person name="Eisen J.A."/>
            <person name="Markowitz V."/>
            <person name="Hugenholtz P."/>
            <person name="Kyrpides N.C."/>
            <person name="Klenk H.P."/>
        </authorList>
    </citation>
    <scope>NUCLEOTIDE SEQUENCE [LARGE SCALE GENOMIC DNA]</scope>
    <source>
        <strain evidence="2">DSM 14484 / JCM 11386 / HI 11/12</strain>
    </source>
</reference>
<dbReference type="STRING" id="638303.Thal_1139"/>
<gene>
    <name evidence="1" type="ordered locus">Thal_1139</name>
</gene>
<sequence length="420" mass="48949">MRKELSELLKKYKPAFGPIHREAVNLSWVIEIHSSSLQTGFYVFQSLEQTHFLPTVNGALWGKIPEYFEMLSFYKSTRNFLIHHFQLSVSPEIPLCKEEPIWINLESISFNVKEFFRKLEEFAITGFVEVEDRVQRERGYIFLQNGLIVDARTEQHKGREAIKQIITNLSENVCLISIYQLEDIVLSFLLSDPKMVSTSQKLEDVQDFCQELSKRHMGHLVLLVSVSMQDYGYRMFMDGHVIYQSAFDEEACVFEVYLINQIKQFDILKPDDYIQEGSKIKIFKSNEESDIIYFCPACWSVVSEKDNLCPNCGYDITDFHKMPYEYKLLMGLEHPVLEMRINVIHTVGIKNLASALPQLEYMASKESNPMLLLAIVDALGKMSHVEALELLRKLSYHPYPIVRSRARYILDRKLIKEKKL</sequence>
<dbReference type="RefSeq" id="WP_012992177.1">
    <property type="nucleotide sequence ID" value="NC_013894.1"/>
</dbReference>
<dbReference type="Proteomes" id="UP000002043">
    <property type="component" value="Chromosome"/>
</dbReference>
<evidence type="ECO:0000313" key="2">
    <source>
        <dbReference type="Proteomes" id="UP000002043"/>
    </source>
</evidence>
<dbReference type="EMBL" id="CP001931">
    <property type="protein sequence ID" value="ADC89771.1"/>
    <property type="molecule type" value="Genomic_DNA"/>
</dbReference>
<dbReference type="KEGG" id="tal:Thal_1139"/>
<dbReference type="SUPFAM" id="SSF48371">
    <property type="entry name" value="ARM repeat"/>
    <property type="match status" value="1"/>
</dbReference>
<dbReference type="Pfam" id="PF13646">
    <property type="entry name" value="HEAT_2"/>
    <property type="match status" value="1"/>
</dbReference>
<organism evidence="1 2">
    <name type="scientific">Thermocrinis albus (strain DSM 14484 / JCM 11386 / HI 11/12)</name>
    <dbReference type="NCBI Taxonomy" id="638303"/>
    <lineage>
        <taxon>Bacteria</taxon>
        <taxon>Pseudomonadati</taxon>
        <taxon>Aquificota</taxon>
        <taxon>Aquificia</taxon>
        <taxon>Aquificales</taxon>
        <taxon>Aquificaceae</taxon>
        <taxon>Thermocrinis</taxon>
    </lineage>
</organism>